<dbReference type="SUPFAM" id="SSF52172">
    <property type="entry name" value="CheY-like"/>
    <property type="match status" value="1"/>
</dbReference>
<dbReference type="RefSeq" id="WP_170200850.1">
    <property type="nucleotide sequence ID" value="NZ_BAAAEW010000003.1"/>
</dbReference>
<sequence>MTAIDAASALTAIAHQPRDLILMDVQLPGMIEALLQSTPDAGALP</sequence>
<dbReference type="Gene3D" id="3.40.50.2300">
    <property type="match status" value="1"/>
</dbReference>
<dbReference type="EMBL" id="BAAAEW010000003">
    <property type="protein sequence ID" value="GAA0740794.1"/>
    <property type="molecule type" value="Genomic_DNA"/>
</dbReference>
<gene>
    <name evidence="1" type="ORF">GCM10009107_02750</name>
</gene>
<accession>A0ABN1JIY4</accession>
<organism evidence="1 2">
    <name type="scientific">Ideonella azotifigens</name>
    <dbReference type="NCBI Taxonomy" id="513160"/>
    <lineage>
        <taxon>Bacteria</taxon>
        <taxon>Pseudomonadati</taxon>
        <taxon>Pseudomonadota</taxon>
        <taxon>Betaproteobacteria</taxon>
        <taxon>Burkholderiales</taxon>
        <taxon>Sphaerotilaceae</taxon>
        <taxon>Ideonella</taxon>
    </lineage>
</organism>
<evidence type="ECO:0000313" key="2">
    <source>
        <dbReference type="Proteomes" id="UP001500279"/>
    </source>
</evidence>
<comment type="caution">
    <text evidence="1">The sequence shown here is derived from an EMBL/GenBank/DDBJ whole genome shotgun (WGS) entry which is preliminary data.</text>
</comment>
<name>A0ABN1JIY4_9BURK</name>
<evidence type="ECO:0000313" key="1">
    <source>
        <dbReference type="EMBL" id="GAA0740794.1"/>
    </source>
</evidence>
<proteinExistence type="predicted"/>
<dbReference type="InterPro" id="IPR011006">
    <property type="entry name" value="CheY-like_superfamily"/>
</dbReference>
<evidence type="ECO:0008006" key="3">
    <source>
        <dbReference type="Google" id="ProtNLM"/>
    </source>
</evidence>
<dbReference type="Proteomes" id="UP001500279">
    <property type="component" value="Unassembled WGS sequence"/>
</dbReference>
<keyword evidence="2" id="KW-1185">Reference proteome</keyword>
<protein>
    <recommendedName>
        <fullName evidence="3">Response regulatory domain-containing protein</fullName>
    </recommendedName>
</protein>
<reference evidence="1 2" key="1">
    <citation type="journal article" date="2019" name="Int. J. Syst. Evol. Microbiol.">
        <title>The Global Catalogue of Microorganisms (GCM) 10K type strain sequencing project: providing services to taxonomists for standard genome sequencing and annotation.</title>
        <authorList>
            <consortium name="The Broad Institute Genomics Platform"/>
            <consortium name="The Broad Institute Genome Sequencing Center for Infectious Disease"/>
            <person name="Wu L."/>
            <person name="Ma J."/>
        </authorList>
    </citation>
    <scope>NUCLEOTIDE SEQUENCE [LARGE SCALE GENOMIC DNA]</scope>
    <source>
        <strain evidence="1 2">JCM 15503</strain>
    </source>
</reference>